<protein>
    <submittedName>
        <fullName evidence="1">Uncharacterized protein</fullName>
    </submittedName>
</protein>
<dbReference type="EMBL" id="AVOT02003624">
    <property type="protein sequence ID" value="MBW0474063.1"/>
    <property type="molecule type" value="Genomic_DNA"/>
</dbReference>
<dbReference type="Proteomes" id="UP000765509">
    <property type="component" value="Unassembled WGS sequence"/>
</dbReference>
<dbReference type="AlphaFoldDB" id="A0A9Q3BZC7"/>
<sequence>MGYSIRGPSDDDQDTKEEFLVEYQEVTQLEIHEIQLEEGNRQDTANKSLCKHKKYAQTFPQCYTLLNSGQGFSGYPLPKLGEEPLVNQGKQFKSASGKITSIGTIIKEIIIPHRKGNITLNPELVVFEDSDIQGFLLGTDYQRMYVIDIYNSKTRQKKEEKFSLEIYQMSTHDPPEKLLNEFITENAEGK</sequence>
<organism evidence="1 2">
    <name type="scientific">Austropuccinia psidii MF-1</name>
    <dbReference type="NCBI Taxonomy" id="1389203"/>
    <lineage>
        <taxon>Eukaryota</taxon>
        <taxon>Fungi</taxon>
        <taxon>Dikarya</taxon>
        <taxon>Basidiomycota</taxon>
        <taxon>Pucciniomycotina</taxon>
        <taxon>Pucciniomycetes</taxon>
        <taxon>Pucciniales</taxon>
        <taxon>Sphaerophragmiaceae</taxon>
        <taxon>Austropuccinia</taxon>
    </lineage>
</organism>
<proteinExistence type="predicted"/>
<comment type="caution">
    <text evidence="1">The sequence shown here is derived from an EMBL/GenBank/DDBJ whole genome shotgun (WGS) entry which is preliminary data.</text>
</comment>
<gene>
    <name evidence="1" type="ORF">O181_013778</name>
</gene>
<accession>A0A9Q3BZC7</accession>
<name>A0A9Q3BZC7_9BASI</name>
<keyword evidence="2" id="KW-1185">Reference proteome</keyword>
<evidence type="ECO:0000313" key="2">
    <source>
        <dbReference type="Proteomes" id="UP000765509"/>
    </source>
</evidence>
<evidence type="ECO:0000313" key="1">
    <source>
        <dbReference type="EMBL" id="MBW0474063.1"/>
    </source>
</evidence>
<reference evidence="1" key="1">
    <citation type="submission" date="2021-03" db="EMBL/GenBank/DDBJ databases">
        <title>Draft genome sequence of rust myrtle Austropuccinia psidii MF-1, a brazilian biotype.</title>
        <authorList>
            <person name="Quecine M.C."/>
            <person name="Pachon D.M.R."/>
            <person name="Bonatelli M.L."/>
            <person name="Correr F.H."/>
            <person name="Franceschini L.M."/>
            <person name="Leite T.F."/>
            <person name="Margarido G.R.A."/>
            <person name="Almeida C.A."/>
            <person name="Ferrarezi J.A."/>
            <person name="Labate C.A."/>
        </authorList>
    </citation>
    <scope>NUCLEOTIDE SEQUENCE</scope>
    <source>
        <strain evidence="1">MF-1</strain>
    </source>
</reference>